<name>A0A166RN57_9HYPO</name>
<dbReference type="GO" id="GO:0016301">
    <property type="term" value="F:kinase activity"/>
    <property type="evidence" value="ECO:0007669"/>
    <property type="project" value="UniProtKB-KW"/>
</dbReference>
<evidence type="ECO:0000256" key="1">
    <source>
        <dbReference type="SAM" id="MobiDB-lite"/>
    </source>
</evidence>
<feature type="region of interest" description="Disordered" evidence="1">
    <location>
        <begin position="276"/>
        <end position="346"/>
    </location>
</feature>
<dbReference type="PANTHER" id="PTHR42084:SF1">
    <property type="entry name" value="SERINE_THREONINE-PROTEIN KINASE PPK6"/>
    <property type="match status" value="1"/>
</dbReference>
<organism evidence="2 3">
    <name type="scientific">Moelleriella libera RCEF 2490</name>
    <dbReference type="NCBI Taxonomy" id="1081109"/>
    <lineage>
        <taxon>Eukaryota</taxon>
        <taxon>Fungi</taxon>
        <taxon>Dikarya</taxon>
        <taxon>Ascomycota</taxon>
        <taxon>Pezizomycotina</taxon>
        <taxon>Sordariomycetes</taxon>
        <taxon>Hypocreomycetidae</taxon>
        <taxon>Hypocreales</taxon>
        <taxon>Clavicipitaceae</taxon>
        <taxon>Moelleriella</taxon>
    </lineage>
</organism>
<feature type="region of interest" description="Disordered" evidence="1">
    <location>
        <begin position="1"/>
        <end position="35"/>
    </location>
</feature>
<comment type="caution">
    <text evidence="2">The sequence shown here is derived from an EMBL/GenBank/DDBJ whole genome shotgun (WGS) entry which is preliminary data.</text>
</comment>
<dbReference type="Proteomes" id="UP000078544">
    <property type="component" value="Unassembled WGS sequence"/>
</dbReference>
<accession>A0A166RN57</accession>
<feature type="region of interest" description="Disordered" evidence="1">
    <location>
        <begin position="241"/>
        <end position="263"/>
    </location>
</feature>
<keyword evidence="2" id="KW-0808">Transferase</keyword>
<dbReference type="PANTHER" id="PTHR42084">
    <property type="entry name" value="YALI0E26631P"/>
    <property type="match status" value="1"/>
</dbReference>
<evidence type="ECO:0000313" key="3">
    <source>
        <dbReference type="Proteomes" id="UP000078544"/>
    </source>
</evidence>
<feature type="compositionally biased region" description="Basic and acidic residues" evidence="1">
    <location>
        <begin position="19"/>
        <end position="33"/>
    </location>
</feature>
<dbReference type="EMBL" id="AZGY01000001">
    <property type="protein sequence ID" value="OAA32865.1"/>
    <property type="molecule type" value="Genomic_DNA"/>
</dbReference>
<gene>
    <name evidence="2" type="ORF">AAL_00330</name>
</gene>
<evidence type="ECO:0000313" key="2">
    <source>
        <dbReference type="EMBL" id="OAA32865.1"/>
    </source>
</evidence>
<feature type="compositionally biased region" description="Polar residues" evidence="1">
    <location>
        <begin position="49"/>
        <end position="61"/>
    </location>
</feature>
<keyword evidence="2" id="KW-0418">Kinase</keyword>
<feature type="compositionally biased region" description="Basic and acidic residues" evidence="1">
    <location>
        <begin position="313"/>
        <end position="328"/>
    </location>
</feature>
<sequence length="608" mass="65245">MSADLFAEFGNPAASADGRSSRATEAQTRKEPSFPDIFGTFLNDGTALGSQNTLQWSSSHGGSNGVSAWGQPNLGLQSSLHPEQLADAGDDGWGDFEVAEDAAVSAPPSMTAFKAAASASAVRFCETPTVDSAKPQPTQDTAQRHNIEPSGKDLLNLGYPGRAASPEHLVTLSSPGIERVRVKSITSDPNVLFNADDFELQAGGCDDDDFDDFGEFEAVDPEPQLESKHATEAIPALSPSVDLLGLDDAPPQQPGLAIEKDRKQSAAIPLRFGAVLSTESKSDRQYSQEPPVAPRPVAPRPVANTPVSNTTVRKSEVNHKSSHPRSEFSLKPSEADSGASGDDDEWAAWDDLSTDYGSSALVTGPGKMATAVDAPDPWKWDSADTEQSTTAEMDENTPPPTNVPPPAILLSAFPELFDSGNALLKPASGQSASVRQQILSTPEAINFLRGYLLLAATAARIMAGRKHRWHRDKILAKGMSISAAGSKGMKLAGIDKTQSAREDREAADVAAHWKEHVGRLRSAVAVVRSAGQAALHIPELSESPQVQTTKFVPTAPKACVICGLKRDERVARVDHDVEDSFGEWWVDHWGHRACKNFWLQHEHQLRQR</sequence>
<protein>
    <submittedName>
        <fullName evidence="2">Serine/threonine-protein kinase ppk6</fullName>
    </submittedName>
</protein>
<dbReference type="AlphaFoldDB" id="A0A166RN57"/>
<keyword evidence="3" id="KW-1185">Reference proteome</keyword>
<reference evidence="2 3" key="1">
    <citation type="journal article" date="2016" name="Genome Biol. Evol.">
        <title>Divergent and convergent evolution of fungal pathogenicity.</title>
        <authorList>
            <person name="Shang Y."/>
            <person name="Xiao G."/>
            <person name="Zheng P."/>
            <person name="Cen K."/>
            <person name="Zhan S."/>
            <person name="Wang C."/>
        </authorList>
    </citation>
    <scope>NUCLEOTIDE SEQUENCE [LARGE SCALE GENOMIC DNA]</scope>
    <source>
        <strain evidence="2 3">RCEF 2490</strain>
    </source>
</reference>
<dbReference type="STRING" id="1081109.A0A166RN57"/>
<feature type="region of interest" description="Disordered" evidence="1">
    <location>
        <begin position="129"/>
        <end position="149"/>
    </location>
</feature>
<feature type="region of interest" description="Disordered" evidence="1">
    <location>
        <begin position="49"/>
        <end position="77"/>
    </location>
</feature>
<proteinExistence type="predicted"/>
<dbReference type="OrthoDB" id="4958461at2759"/>
<feature type="region of interest" description="Disordered" evidence="1">
    <location>
        <begin position="369"/>
        <end position="401"/>
    </location>
</feature>